<reference evidence="2 3" key="1">
    <citation type="journal article" date="2012" name="ISME J.">
        <title>Nitrification expanded: discovery, physiology and genomics of a nitrite-oxidizing bacterium from the phylum Chloroflexi.</title>
        <authorList>
            <person name="Sorokin D.Y."/>
            <person name="Lucker S."/>
            <person name="Vejmelkova D."/>
            <person name="Kostrikina N.A."/>
            <person name="Kleerebezem R."/>
            <person name="Rijpstra W.I."/>
            <person name="Damste J.S."/>
            <person name="Le Paslier D."/>
            <person name="Muyzer G."/>
            <person name="Wagner M."/>
            <person name="van Loosdrecht M.C."/>
            <person name="Daims H."/>
        </authorList>
    </citation>
    <scope>NUCLEOTIDE SEQUENCE [LARGE SCALE GENOMIC DNA]</scope>
    <source>
        <strain evidence="3">none</strain>
    </source>
</reference>
<dbReference type="SUPFAM" id="SSF56784">
    <property type="entry name" value="HAD-like"/>
    <property type="match status" value="1"/>
</dbReference>
<dbReference type="InterPro" id="IPR006379">
    <property type="entry name" value="HAD-SF_hydro_IIB"/>
</dbReference>
<organism evidence="2 3">
    <name type="scientific">Nitrolancea hollandica Lb</name>
    <dbReference type="NCBI Taxonomy" id="1129897"/>
    <lineage>
        <taxon>Bacteria</taxon>
        <taxon>Pseudomonadati</taxon>
        <taxon>Thermomicrobiota</taxon>
        <taxon>Thermomicrobia</taxon>
        <taxon>Sphaerobacterales</taxon>
        <taxon>Sphaerobacterineae</taxon>
        <taxon>Sphaerobacteraceae</taxon>
        <taxon>Nitrolancea</taxon>
    </lineage>
</organism>
<comment type="caution">
    <text evidence="2">The sequence shown here is derived from an EMBL/GenBank/DDBJ whole genome shotgun (WGS) entry which is preliminary data.</text>
</comment>
<dbReference type="Gene3D" id="3.40.50.300">
    <property type="entry name" value="P-loop containing nucleotide triphosphate hydrolases"/>
    <property type="match status" value="1"/>
</dbReference>
<dbReference type="Gene3D" id="3.90.1070.10">
    <property type="match status" value="1"/>
</dbReference>
<dbReference type="RefSeq" id="WP_008474719.1">
    <property type="nucleotide sequence ID" value="NZ_CAGS01000033.1"/>
</dbReference>
<dbReference type="InterPro" id="IPR002789">
    <property type="entry name" value="HerA_central"/>
</dbReference>
<dbReference type="InterPro" id="IPR003593">
    <property type="entry name" value="AAA+_ATPase"/>
</dbReference>
<evidence type="ECO:0000313" key="3">
    <source>
        <dbReference type="Proteomes" id="UP000004221"/>
    </source>
</evidence>
<dbReference type="PANTHER" id="PTHR10000:SF8">
    <property type="entry name" value="HAD SUPERFAMILY HYDROLASE-LIKE, TYPE 3"/>
    <property type="match status" value="1"/>
</dbReference>
<dbReference type="GO" id="GO:0000287">
    <property type="term" value="F:magnesium ion binding"/>
    <property type="evidence" value="ECO:0007669"/>
    <property type="project" value="TreeGrafter"/>
</dbReference>
<evidence type="ECO:0000259" key="1">
    <source>
        <dbReference type="SMART" id="SM00382"/>
    </source>
</evidence>
<dbReference type="AlphaFoldDB" id="I4ECZ4"/>
<dbReference type="GO" id="GO:0016791">
    <property type="term" value="F:phosphatase activity"/>
    <property type="evidence" value="ECO:0007669"/>
    <property type="project" value="TreeGrafter"/>
</dbReference>
<proteinExistence type="predicted"/>
<dbReference type="Proteomes" id="UP000004221">
    <property type="component" value="Unassembled WGS sequence"/>
</dbReference>
<dbReference type="PANTHER" id="PTHR10000">
    <property type="entry name" value="PHOSPHOSERINE PHOSPHATASE"/>
    <property type="match status" value="1"/>
</dbReference>
<dbReference type="InterPro" id="IPR023214">
    <property type="entry name" value="HAD_sf"/>
</dbReference>
<dbReference type="Pfam" id="PF08282">
    <property type="entry name" value="Hydrolase_3"/>
    <property type="match status" value="2"/>
</dbReference>
<dbReference type="Gene3D" id="3.40.50.1000">
    <property type="entry name" value="HAD superfamily/HAD-like"/>
    <property type="match status" value="1"/>
</dbReference>
<dbReference type="Pfam" id="PF01935">
    <property type="entry name" value="DUF87"/>
    <property type="match status" value="1"/>
</dbReference>
<accession>I4ECZ4</accession>
<dbReference type="InterPro" id="IPR027417">
    <property type="entry name" value="P-loop_NTPase"/>
</dbReference>
<dbReference type="SUPFAM" id="SSF52540">
    <property type="entry name" value="P-loop containing nucleoside triphosphate hydrolases"/>
    <property type="match status" value="1"/>
</dbReference>
<dbReference type="EMBL" id="CAGS01000033">
    <property type="protein sequence ID" value="CCF82556.1"/>
    <property type="molecule type" value="Genomic_DNA"/>
</dbReference>
<dbReference type="SMART" id="SM00382">
    <property type="entry name" value="AAA"/>
    <property type="match status" value="1"/>
</dbReference>
<name>I4ECZ4_9BACT</name>
<dbReference type="NCBIfam" id="TIGR01484">
    <property type="entry name" value="HAD-SF-IIB"/>
    <property type="match status" value="1"/>
</dbReference>
<dbReference type="InterPro" id="IPR036412">
    <property type="entry name" value="HAD-like_sf"/>
</dbReference>
<gene>
    <name evidence="2" type="ORF">NITHO_1280011</name>
</gene>
<evidence type="ECO:0000313" key="2">
    <source>
        <dbReference type="EMBL" id="CCF82556.1"/>
    </source>
</evidence>
<protein>
    <recommendedName>
        <fullName evidence="1">AAA+ ATPase domain-containing protein</fullName>
    </recommendedName>
</protein>
<keyword evidence="3" id="KW-1185">Reference proteome</keyword>
<feature type="domain" description="AAA+ ATPase" evidence="1">
    <location>
        <begin position="250"/>
        <end position="431"/>
    </location>
</feature>
<dbReference type="OrthoDB" id="9768060at2"/>
<dbReference type="GO" id="GO:0005829">
    <property type="term" value="C:cytosol"/>
    <property type="evidence" value="ECO:0007669"/>
    <property type="project" value="TreeGrafter"/>
</dbReference>
<sequence length="570" mass="62912">MRYLALACDYDGTLATNGVVDAATIAALERLRSTGRRLILVSGRQLEDLHGVFPHLNLFERVVVENGALLYRPATQEEKRLGEAPPREFIEALRQRKVTPLSVGRSIVATWRPQETTVLEVIEALGLELAVIFNKGAVMVLPPGVNKASGLVAALKELGLSPHNVVGIGDAENDHAFLNLCECSVAVGNALPMVKERADFSTVADRGAGVVELIEKLVADDLRELEPLLTRHEILLGIRDNGLEVRLKPYGNGVLIAGTSGSGKSTIATGILERLADRGYQFCLIDPEGDYENLESAIITGGSDRPPSVDEVLQLLERPEENVVVNLLGLSVEDRPAFFDELFPRLQELRAQTGRPHWIVIDEVHHLLPTNWDHASFMLPQNVSGLLFITVSPEHVAPAALSSVDAVIGIGQRPDQTISRFHQALGHEPAPGPPVTLEPGEALLWLRHEGAEPVRIRVEPPQAERRRHRRKYAEGELGPDKSFYFRGPEGKLNLRAQNLILFLQLAEGVDDQTWMYHLRQGDYSRWFREAIKDADLADEACRLERLPEVTPAESRAGIRATIEARYTLPA</sequence>